<organism evidence="7 8">
    <name type="scientific">Diaphorina citri</name>
    <name type="common">Asian citrus psyllid</name>
    <dbReference type="NCBI Taxonomy" id="121845"/>
    <lineage>
        <taxon>Eukaryota</taxon>
        <taxon>Metazoa</taxon>
        <taxon>Ecdysozoa</taxon>
        <taxon>Arthropoda</taxon>
        <taxon>Hexapoda</taxon>
        <taxon>Insecta</taxon>
        <taxon>Pterygota</taxon>
        <taxon>Neoptera</taxon>
        <taxon>Paraneoptera</taxon>
        <taxon>Hemiptera</taxon>
        <taxon>Sternorrhyncha</taxon>
        <taxon>Psylloidea</taxon>
        <taxon>Psyllidae</taxon>
        <taxon>Diaphorininae</taxon>
        <taxon>Diaphorina</taxon>
    </lineage>
</organism>
<evidence type="ECO:0000256" key="5">
    <source>
        <dbReference type="SAM" id="Phobius"/>
    </source>
</evidence>
<dbReference type="GeneID" id="103514044"/>
<dbReference type="PANTHER" id="PTHR22950">
    <property type="entry name" value="AMINO ACID TRANSPORTER"/>
    <property type="match status" value="1"/>
</dbReference>
<feature type="transmembrane region" description="Helical" evidence="5">
    <location>
        <begin position="188"/>
        <end position="205"/>
    </location>
</feature>
<keyword evidence="4 5" id="KW-0472">Membrane</keyword>
<dbReference type="RefSeq" id="XP_026682891.1">
    <property type="nucleotide sequence ID" value="XM_026827090.1"/>
</dbReference>
<feature type="transmembrane region" description="Helical" evidence="5">
    <location>
        <begin position="212"/>
        <end position="232"/>
    </location>
</feature>
<feature type="transmembrane region" description="Helical" evidence="5">
    <location>
        <begin position="282"/>
        <end position="307"/>
    </location>
</feature>
<reference evidence="8" key="1">
    <citation type="submission" date="2025-08" db="UniProtKB">
        <authorList>
            <consortium name="RefSeq"/>
        </authorList>
    </citation>
    <scope>IDENTIFICATION</scope>
</reference>
<gene>
    <name evidence="8" type="primary">LOC103514044</name>
</gene>
<feature type="transmembrane region" description="Helical" evidence="5">
    <location>
        <begin position="252"/>
        <end position="270"/>
    </location>
</feature>
<accession>A0A3Q0J3A2</accession>
<evidence type="ECO:0000313" key="7">
    <source>
        <dbReference type="Proteomes" id="UP000079169"/>
    </source>
</evidence>
<feature type="domain" description="Amino acid transporter transmembrane" evidence="6">
    <location>
        <begin position="54"/>
        <end position="384"/>
    </location>
</feature>
<sequence>MMGEGGDEAIAPSGDISLLQSPGKSCDPDSASIVLPEDSCVPYEPYEHRNVTHPLTYWDALSHMIKGALGTGILTMPHAFKDSGYLLGFLGTVAIGAFTTSCIQILVRAQYELCRRKRIPSLTYPEILGAALSEGPARFRWLAPYGRGLSFTAMIVDEIGALCVYLLFIASNLSQVCVRFWGVTDLRLYMLVLFPPLLLISWVPNLKYIVPFSSSATGVMFVSLAITMYYILGDFPSFSDRTPVGHLSDLPLFVGVTLFSLSSIGVTMPLENEMQHPRQFTARLGVLNVSSAINTTIFAAFGLLAYLKYGDEVQGSITLNLPQEDTLAVSVKLLLSVSILFTFALPHFIVYDIVWNRYLKLRMNKSPSHTALEYGFRTLIVVITCKYDFFPEFGFACSTHQ</sequence>
<evidence type="ECO:0000256" key="1">
    <source>
        <dbReference type="ARBA" id="ARBA00004141"/>
    </source>
</evidence>
<keyword evidence="7" id="KW-1185">Reference proteome</keyword>
<protein>
    <submittedName>
        <fullName evidence="8">Proton-coupled amino acid transporter-like protein CG1139</fullName>
    </submittedName>
</protein>
<feature type="transmembrane region" description="Helical" evidence="5">
    <location>
        <begin position="327"/>
        <end position="355"/>
    </location>
</feature>
<feature type="transmembrane region" description="Helical" evidence="5">
    <location>
        <begin position="85"/>
        <end position="107"/>
    </location>
</feature>
<proteinExistence type="predicted"/>
<dbReference type="STRING" id="121845.A0A3Q0J3A2"/>
<name>A0A3Q0J3A2_DIACI</name>
<evidence type="ECO:0000259" key="6">
    <source>
        <dbReference type="Pfam" id="PF01490"/>
    </source>
</evidence>
<evidence type="ECO:0000313" key="8">
    <source>
        <dbReference type="RefSeq" id="XP_026682891.1"/>
    </source>
</evidence>
<evidence type="ECO:0000256" key="2">
    <source>
        <dbReference type="ARBA" id="ARBA00022692"/>
    </source>
</evidence>
<dbReference type="PaxDb" id="121845-A0A3Q0J3A2"/>
<dbReference type="GO" id="GO:0005774">
    <property type="term" value="C:vacuolar membrane"/>
    <property type="evidence" value="ECO:0007669"/>
    <property type="project" value="TreeGrafter"/>
</dbReference>
<evidence type="ECO:0000256" key="4">
    <source>
        <dbReference type="ARBA" id="ARBA00023136"/>
    </source>
</evidence>
<keyword evidence="2 5" id="KW-0812">Transmembrane</keyword>
<dbReference type="KEGG" id="dci:103514044"/>
<dbReference type="Proteomes" id="UP000079169">
    <property type="component" value="Unplaced"/>
</dbReference>
<dbReference type="InterPro" id="IPR013057">
    <property type="entry name" value="AA_transpt_TM"/>
</dbReference>
<keyword evidence="3 5" id="KW-1133">Transmembrane helix</keyword>
<dbReference type="Pfam" id="PF01490">
    <property type="entry name" value="Aa_trans"/>
    <property type="match status" value="1"/>
</dbReference>
<dbReference type="PANTHER" id="PTHR22950:SF349">
    <property type="entry name" value="AMINO ACID TRANSPORTER TRANSMEMBRANE DOMAIN-CONTAINING PROTEIN"/>
    <property type="match status" value="1"/>
</dbReference>
<evidence type="ECO:0000256" key="3">
    <source>
        <dbReference type="ARBA" id="ARBA00022989"/>
    </source>
</evidence>
<dbReference type="AlphaFoldDB" id="A0A3Q0J3A2"/>
<dbReference type="GO" id="GO:0015179">
    <property type="term" value="F:L-amino acid transmembrane transporter activity"/>
    <property type="evidence" value="ECO:0007669"/>
    <property type="project" value="TreeGrafter"/>
</dbReference>
<comment type="subcellular location">
    <subcellularLocation>
        <location evidence="1">Membrane</location>
        <topology evidence="1">Multi-pass membrane protein</topology>
    </subcellularLocation>
</comment>
<feature type="transmembrane region" description="Helical" evidence="5">
    <location>
        <begin position="148"/>
        <end position="168"/>
    </location>
</feature>